<dbReference type="EMBL" id="CP014501">
    <property type="protein sequence ID" value="ANB13599.1"/>
    <property type="molecule type" value="Genomic_DNA"/>
</dbReference>
<feature type="transmembrane region" description="Helical" evidence="1">
    <location>
        <begin position="266"/>
        <end position="285"/>
    </location>
</feature>
<keyword evidence="1" id="KW-0812">Transmembrane</keyword>
<evidence type="ECO:0000259" key="2">
    <source>
        <dbReference type="Pfam" id="PF10348"/>
    </source>
</evidence>
<feature type="domain" description="DUF2427" evidence="2">
    <location>
        <begin position="17"/>
        <end position="116"/>
    </location>
</feature>
<protein>
    <submittedName>
        <fullName evidence="4">Ytp1p</fullName>
    </submittedName>
</protein>
<feature type="transmembrane region" description="Helical" evidence="1">
    <location>
        <begin position="235"/>
        <end position="254"/>
    </location>
</feature>
<dbReference type="InterPro" id="IPR018825">
    <property type="entry name" value="DUF2427"/>
</dbReference>
<reference evidence="4 5" key="1">
    <citation type="submission" date="2016-02" db="EMBL/GenBank/DDBJ databases">
        <title>Complete genome sequence and transcriptome regulation of the pentose utilising yeast Sugiyamaella lignohabitans.</title>
        <authorList>
            <person name="Bellasio M."/>
            <person name="Peymann A."/>
            <person name="Valli M."/>
            <person name="Sipitzky M."/>
            <person name="Graf A."/>
            <person name="Sauer M."/>
            <person name="Marx H."/>
            <person name="Mattanovich D."/>
        </authorList>
    </citation>
    <scope>NUCLEOTIDE SEQUENCE [LARGE SCALE GENOMIC DNA]</scope>
    <source>
        <strain evidence="4 5">CBS 10342</strain>
    </source>
</reference>
<accession>A0A167E3N9</accession>
<dbReference type="AlphaFoldDB" id="A0A167E3N9"/>
<sequence length="461" mass="51218">MSSVWSLLARHEHHEMPDGEHITGEPLDGIMWAHIIIMSVAFGVVFPIGLVCGLARNRFHVPIQTTGGVLALTGFFLGHAHKGRQFEAGNIHSKFAPWVLFMTAGQVAIGVILKLHIEKGFLAHIRRLLVKIHMVVAVLLPIVSWVQMGFGAITIPGFCHADHLGQCLAHGIMGSSFIAYGYVLTIMLFVGEGWLKRRNKSQEFFDNLIITLWGIVNTFTEHRWGQPWSHGDYQHTSMGIIWWCAGMLGLYLSWDRANNRPQRNHIPALVMIFTGYAMSQHSQHLEVSTQVHFMFGVALMGAGLVRIVEVSFVLKDAAHSGPVIKSWQYLTPFLLILSGMLFMGATEEQMQLLNDIGIMHASYILVISSVACILFLLILFLINLYVQLTAHNTKYLSVATNTGAPGPDTRQSTVPGGIEMQPFLHSAPPHDPESVDMDFELAASDDDADSLAREPHIRHNV</sequence>
<evidence type="ECO:0000313" key="5">
    <source>
        <dbReference type="Proteomes" id="UP000189580"/>
    </source>
</evidence>
<feature type="transmembrane region" description="Helical" evidence="1">
    <location>
        <begin position="326"/>
        <end position="343"/>
    </location>
</feature>
<dbReference type="CDD" id="cd08760">
    <property type="entry name" value="Cyt_b561_FRRS1_like"/>
    <property type="match status" value="1"/>
</dbReference>
<evidence type="ECO:0000256" key="1">
    <source>
        <dbReference type="SAM" id="Phobius"/>
    </source>
</evidence>
<keyword evidence="1" id="KW-0472">Membrane</keyword>
<dbReference type="KEGG" id="slb:AWJ20_1896"/>
<dbReference type="OrthoDB" id="4137487at2759"/>
<proteinExistence type="predicted"/>
<feature type="transmembrane region" description="Helical" evidence="1">
    <location>
        <begin position="168"/>
        <end position="191"/>
    </location>
</feature>
<feature type="transmembrane region" description="Helical" evidence="1">
    <location>
        <begin position="59"/>
        <end position="78"/>
    </location>
</feature>
<dbReference type="Pfam" id="PF10355">
    <property type="entry name" value="Ytp1"/>
    <property type="match status" value="1"/>
</dbReference>
<dbReference type="GeneID" id="30033748"/>
<feature type="transmembrane region" description="Helical" evidence="1">
    <location>
        <begin position="98"/>
        <end position="116"/>
    </location>
</feature>
<evidence type="ECO:0000313" key="4">
    <source>
        <dbReference type="EMBL" id="ANB13599.1"/>
    </source>
</evidence>
<dbReference type="Proteomes" id="UP000189580">
    <property type="component" value="Chromosome a"/>
</dbReference>
<gene>
    <name evidence="4" type="primary">YTP1</name>
    <name evidence="4" type="ORF">AWJ20_1896</name>
</gene>
<dbReference type="PANTHER" id="PTHR31685">
    <property type="entry name" value="INTEGRAL MEMBRANE PROTEIN (AFU_ORTHOLOGUE AFUA_6G12730)-RELATED"/>
    <property type="match status" value="1"/>
</dbReference>
<feature type="transmembrane region" description="Helical" evidence="1">
    <location>
        <begin position="291"/>
        <end position="314"/>
    </location>
</feature>
<dbReference type="RefSeq" id="XP_018736076.1">
    <property type="nucleotide sequence ID" value="XM_018878810.1"/>
</dbReference>
<dbReference type="InterPro" id="IPR018827">
    <property type="entry name" value="YTP1_C"/>
</dbReference>
<dbReference type="Pfam" id="PF10348">
    <property type="entry name" value="DUF2427"/>
    <property type="match status" value="1"/>
</dbReference>
<dbReference type="PANTHER" id="PTHR31685:SF2">
    <property type="entry name" value="PROTEIN YTP1"/>
    <property type="match status" value="1"/>
</dbReference>
<feature type="transmembrane region" description="Helical" evidence="1">
    <location>
        <begin position="363"/>
        <end position="386"/>
    </location>
</feature>
<keyword evidence="5" id="KW-1185">Reference proteome</keyword>
<feature type="transmembrane region" description="Helical" evidence="1">
    <location>
        <begin position="30"/>
        <end position="52"/>
    </location>
</feature>
<feature type="domain" description="Protein YTP1-like C-terminal" evidence="3">
    <location>
        <begin position="144"/>
        <end position="385"/>
    </location>
</feature>
<feature type="transmembrane region" description="Helical" evidence="1">
    <location>
        <begin position="128"/>
        <end position="148"/>
    </location>
</feature>
<name>A0A167E3N9_9ASCO</name>
<feature type="transmembrane region" description="Helical" evidence="1">
    <location>
        <begin position="203"/>
        <end position="220"/>
    </location>
</feature>
<evidence type="ECO:0000259" key="3">
    <source>
        <dbReference type="Pfam" id="PF10355"/>
    </source>
</evidence>
<organism evidence="4 5">
    <name type="scientific">Sugiyamaella lignohabitans</name>
    <dbReference type="NCBI Taxonomy" id="796027"/>
    <lineage>
        <taxon>Eukaryota</taxon>
        <taxon>Fungi</taxon>
        <taxon>Dikarya</taxon>
        <taxon>Ascomycota</taxon>
        <taxon>Saccharomycotina</taxon>
        <taxon>Dipodascomycetes</taxon>
        <taxon>Dipodascales</taxon>
        <taxon>Trichomonascaceae</taxon>
        <taxon>Sugiyamaella</taxon>
    </lineage>
</organism>
<keyword evidence="1" id="KW-1133">Transmembrane helix</keyword>